<dbReference type="GO" id="GO:0006888">
    <property type="term" value="P:endoplasmic reticulum to Golgi vesicle-mediated transport"/>
    <property type="evidence" value="ECO:0007669"/>
    <property type="project" value="UniProtKB-UniRule"/>
</dbReference>
<dbReference type="PANTHER" id="PTHR23249:SF16">
    <property type="entry name" value="TRAFFICKING PROTEIN PARTICLE COMPLEX SUBUNIT 1"/>
    <property type="match status" value="1"/>
</dbReference>
<keyword evidence="3 6" id="KW-0931">ER-Golgi transport</keyword>
<evidence type="ECO:0000256" key="3">
    <source>
        <dbReference type="ARBA" id="ARBA00022892"/>
    </source>
</evidence>
<dbReference type="GO" id="GO:0005783">
    <property type="term" value="C:endoplasmic reticulum"/>
    <property type="evidence" value="ECO:0007669"/>
    <property type="project" value="UniProtKB-SubCell"/>
</dbReference>
<dbReference type="PANTHER" id="PTHR23249">
    <property type="entry name" value="TRAFFICKING PROTEIN PARTICLE COMPLEX SUBUNIT"/>
    <property type="match status" value="1"/>
</dbReference>
<evidence type="ECO:0000313" key="8">
    <source>
        <dbReference type="Proteomes" id="UP001489004"/>
    </source>
</evidence>
<evidence type="ECO:0000256" key="2">
    <source>
        <dbReference type="ARBA" id="ARBA00022824"/>
    </source>
</evidence>
<evidence type="ECO:0000313" key="7">
    <source>
        <dbReference type="EMBL" id="KAK9829742.1"/>
    </source>
</evidence>
<dbReference type="GO" id="GO:0030008">
    <property type="term" value="C:TRAPP complex"/>
    <property type="evidence" value="ECO:0007669"/>
    <property type="project" value="UniProtKB-UniRule"/>
</dbReference>
<dbReference type="InterPro" id="IPR007233">
    <property type="entry name" value="TRAPPC"/>
</dbReference>
<keyword evidence="2 6" id="KW-0256">Endoplasmic reticulum</keyword>
<keyword evidence="1 6" id="KW-0813">Transport</keyword>
<accession>A0AAW1R8R0</accession>
<protein>
    <recommendedName>
        <fullName evidence="6">Trafficking protein particle complex subunit</fullName>
    </recommendedName>
</protein>
<sequence>MDPIAANPAQLGAPLRIGESCTFHSFKTNNYKLHFLESPSGLKMVLNTDADVGDLREHLAYIYRTLYVDYVMKNPVYSTSKQFNFELFTANLNKYIKSLGM</sequence>
<comment type="subunit">
    <text evidence="6">Part of the multisubunit transport protein particle (TRAPP) complex.</text>
</comment>
<reference evidence="7 8" key="1">
    <citation type="journal article" date="2024" name="Nat. Commun.">
        <title>Phylogenomics reveals the evolutionary origins of lichenization in chlorophyte algae.</title>
        <authorList>
            <person name="Puginier C."/>
            <person name="Libourel C."/>
            <person name="Otte J."/>
            <person name="Skaloud P."/>
            <person name="Haon M."/>
            <person name="Grisel S."/>
            <person name="Petersen M."/>
            <person name="Berrin J.G."/>
            <person name="Delaux P.M."/>
            <person name="Dal Grande F."/>
            <person name="Keller J."/>
        </authorList>
    </citation>
    <scope>NUCLEOTIDE SEQUENCE [LARGE SCALE GENOMIC DNA]</scope>
    <source>
        <strain evidence="7 8">SAG 2043</strain>
    </source>
</reference>
<dbReference type="EMBL" id="JALJOR010000001">
    <property type="protein sequence ID" value="KAK9829742.1"/>
    <property type="molecule type" value="Genomic_DNA"/>
</dbReference>
<dbReference type="Proteomes" id="UP001489004">
    <property type="component" value="Unassembled WGS sequence"/>
</dbReference>
<dbReference type="Pfam" id="PF04099">
    <property type="entry name" value="Sybindin"/>
    <property type="match status" value="1"/>
</dbReference>
<dbReference type="AlphaFoldDB" id="A0AAW1R8R0"/>
<comment type="subcellular location">
    <subcellularLocation>
        <location evidence="6">Endoplasmic reticulum</location>
    </subcellularLocation>
    <subcellularLocation>
        <location evidence="6">Golgi apparatus</location>
        <location evidence="6">cis-Golgi network</location>
    </subcellularLocation>
</comment>
<comment type="caution">
    <text evidence="7">The sequence shown here is derived from an EMBL/GenBank/DDBJ whole genome shotgun (WGS) entry which is preliminary data.</text>
</comment>
<dbReference type="Gene3D" id="3.30.450.70">
    <property type="match status" value="1"/>
</dbReference>
<evidence type="ECO:0000256" key="6">
    <source>
        <dbReference type="RuleBase" id="RU366065"/>
    </source>
</evidence>
<comment type="similarity">
    <text evidence="5">Belongs to the TRAPP small subunits family. BET5 subfamily.</text>
</comment>
<dbReference type="InterPro" id="IPR011012">
    <property type="entry name" value="Longin-like_dom_sf"/>
</dbReference>
<dbReference type="SMART" id="SM01399">
    <property type="entry name" value="Sybindin"/>
    <property type="match status" value="1"/>
</dbReference>
<gene>
    <name evidence="7" type="ORF">WJX72_007624</name>
</gene>
<organism evidence="7 8">
    <name type="scientific">[Myrmecia] bisecta</name>
    <dbReference type="NCBI Taxonomy" id="41462"/>
    <lineage>
        <taxon>Eukaryota</taxon>
        <taxon>Viridiplantae</taxon>
        <taxon>Chlorophyta</taxon>
        <taxon>core chlorophytes</taxon>
        <taxon>Trebouxiophyceae</taxon>
        <taxon>Trebouxiales</taxon>
        <taxon>Trebouxiaceae</taxon>
        <taxon>Myrmecia</taxon>
    </lineage>
</organism>
<name>A0AAW1R8R0_9CHLO</name>
<dbReference type="SUPFAM" id="SSF64356">
    <property type="entry name" value="SNARE-like"/>
    <property type="match status" value="1"/>
</dbReference>
<evidence type="ECO:0000256" key="4">
    <source>
        <dbReference type="ARBA" id="ARBA00023034"/>
    </source>
</evidence>
<keyword evidence="4 6" id="KW-0333">Golgi apparatus</keyword>
<dbReference type="GO" id="GO:0005794">
    <property type="term" value="C:Golgi apparatus"/>
    <property type="evidence" value="ECO:0007669"/>
    <property type="project" value="UniProtKB-SubCell"/>
</dbReference>
<keyword evidence="8" id="KW-1185">Reference proteome</keyword>
<evidence type="ECO:0000256" key="1">
    <source>
        <dbReference type="ARBA" id="ARBA00022448"/>
    </source>
</evidence>
<evidence type="ECO:0000256" key="5">
    <source>
        <dbReference type="ARBA" id="ARBA00038167"/>
    </source>
</evidence>
<proteinExistence type="inferred from homology"/>